<dbReference type="InterPro" id="IPR001873">
    <property type="entry name" value="ENaC"/>
</dbReference>
<accession>A0AAN9ADA5</accession>
<evidence type="ECO:0000256" key="13">
    <source>
        <dbReference type="SAM" id="Phobius"/>
    </source>
</evidence>
<keyword evidence="3 12" id="KW-0813">Transport</keyword>
<keyword evidence="4 12" id="KW-0894">Sodium channel</keyword>
<evidence type="ECO:0000256" key="9">
    <source>
        <dbReference type="ARBA" id="ARBA00023136"/>
    </source>
</evidence>
<keyword evidence="7" id="KW-0915">Sodium</keyword>
<evidence type="ECO:0000256" key="10">
    <source>
        <dbReference type="ARBA" id="ARBA00023201"/>
    </source>
</evidence>
<keyword evidence="5 12" id="KW-0812">Transmembrane</keyword>
<proteinExistence type="inferred from homology"/>
<organism evidence="14 15">
    <name type="scientific">Halocaridina rubra</name>
    <name type="common">Hawaiian red shrimp</name>
    <dbReference type="NCBI Taxonomy" id="373956"/>
    <lineage>
        <taxon>Eukaryota</taxon>
        <taxon>Metazoa</taxon>
        <taxon>Ecdysozoa</taxon>
        <taxon>Arthropoda</taxon>
        <taxon>Crustacea</taxon>
        <taxon>Multicrustacea</taxon>
        <taxon>Malacostraca</taxon>
        <taxon>Eumalacostraca</taxon>
        <taxon>Eucarida</taxon>
        <taxon>Decapoda</taxon>
        <taxon>Pleocyemata</taxon>
        <taxon>Caridea</taxon>
        <taxon>Atyoidea</taxon>
        <taxon>Atyidae</taxon>
        <taxon>Halocaridina</taxon>
    </lineage>
</organism>
<keyword evidence="11 12" id="KW-0407">Ion channel</keyword>
<dbReference type="PANTHER" id="PTHR11690">
    <property type="entry name" value="AMILORIDE-SENSITIVE SODIUM CHANNEL-RELATED"/>
    <property type="match status" value="1"/>
</dbReference>
<dbReference type="Pfam" id="PF00858">
    <property type="entry name" value="ASC"/>
    <property type="match status" value="2"/>
</dbReference>
<sequence>MNLRPRGEHLQRCWNIQTAIAATSLLVYQVWLNVADYMAKPTIFMVSLQPNDIIRLPPISVCAYPPFAPDKLRDLGLDISGNMWDVIDSLSSLKGLPADMKVSRLWNEAGWSFGQVIRDILLGETYIVYNDYTLTSAPNWYRSFSPTGPCFTFVAPSHETAVRIQLMDIPHVEPCRVQDQDKQFAGYISGVTSCEAVQELCNSSCGFEDYLEADRHNYDRAFVYFHDLASIEVPVSDSEEDIIAFSERLFKGKFTFRELIEIPSIRSHVQLIEKSMLTESCISDENYNIGECYFHNHRLAIENTLACTPVETKFFDYSLNDTCSHPDQILRIHQLIDRQSTEKNCSSKCYSKAWDHDISETWHANFAVSLALSSNDTRKEEELETYPLSQLMSNIGGSLGFFLGVSVFTGWEYIMAFVQYLPHTKAVFTSYHFRRVINSVVMAFLFVVSGVHCLVVLKFYILQPQLTSVKVAANPSNDSPVEDVLIRRLASRSLGCRQREVSYDEKLSNCILSNALNEIPSVAPFINLEDLPFCDANNRSQYIYEFIVPPEMVVAATMTKRLIACKEQVSETEGLQGHNISLAKNMIINYEFYSMDPMLLFCSLGGIIGLYLGVSVFDGIDLIGSLHSPNLQGPRNYCYLTTKVAKITLLVLSLALIIFMLVRFIFYHPFSTTMTSGTTHTETNPLVLTLCRWPPLSPQYLSQSLDLNTSKSFLRNLPQTERLPRIKEELELLNGPWDTSLDDIWEKASWRSSDIINVYVAFLENGHMFWGDCEYDKELCQERWSPVKTMLNRCISFNTTGLNNTLTKIILSFPDELDGQRIYGVAPQIYFTVSHSRNPPLLSQLVPKMPYQRIIATVNTVTYENKLYGDHTTPETTTTYPSCVTNCIHQIFFSTYNCILPYMSQSLPRGNMCNQTIYSEIHRYFKGLDVIGAGWDDFENLDNASLSLYHRLKGCYTSCRHLHDHFYEMTIERVPDRFPTIEINFPSDSLVTVKEVESYSLAQFISDFDDNTITSVIPFVFSSYSQSVVRSD</sequence>
<evidence type="ECO:0000313" key="15">
    <source>
        <dbReference type="Proteomes" id="UP001381693"/>
    </source>
</evidence>
<evidence type="ECO:0000256" key="6">
    <source>
        <dbReference type="ARBA" id="ARBA00022989"/>
    </source>
</evidence>
<feature type="transmembrane region" description="Helical" evidence="13">
    <location>
        <begin position="399"/>
        <end position="421"/>
    </location>
</feature>
<comment type="subcellular location">
    <subcellularLocation>
        <location evidence="1">Membrane</location>
        <topology evidence="1">Multi-pass membrane protein</topology>
    </subcellularLocation>
</comment>
<keyword evidence="9 13" id="KW-0472">Membrane</keyword>
<evidence type="ECO:0000256" key="7">
    <source>
        <dbReference type="ARBA" id="ARBA00023053"/>
    </source>
</evidence>
<comment type="caution">
    <text evidence="14">The sequence shown here is derived from an EMBL/GenBank/DDBJ whole genome shotgun (WGS) entry which is preliminary data.</text>
</comment>
<dbReference type="GO" id="GO:0005886">
    <property type="term" value="C:plasma membrane"/>
    <property type="evidence" value="ECO:0007669"/>
    <property type="project" value="TreeGrafter"/>
</dbReference>
<keyword evidence="6 13" id="KW-1133">Transmembrane helix</keyword>
<evidence type="ECO:0000256" key="12">
    <source>
        <dbReference type="RuleBase" id="RU000679"/>
    </source>
</evidence>
<gene>
    <name evidence="14" type="ORF">SK128_020897</name>
</gene>
<keyword evidence="15" id="KW-1185">Reference proteome</keyword>
<dbReference type="Gene3D" id="1.10.287.770">
    <property type="entry name" value="YojJ-like"/>
    <property type="match status" value="1"/>
</dbReference>
<evidence type="ECO:0000256" key="11">
    <source>
        <dbReference type="ARBA" id="ARBA00023303"/>
    </source>
</evidence>
<evidence type="ECO:0000256" key="2">
    <source>
        <dbReference type="ARBA" id="ARBA00007193"/>
    </source>
</evidence>
<dbReference type="GO" id="GO:0015280">
    <property type="term" value="F:ligand-gated sodium channel activity"/>
    <property type="evidence" value="ECO:0007669"/>
    <property type="project" value="TreeGrafter"/>
</dbReference>
<dbReference type="Proteomes" id="UP001381693">
    <property type="component" value="Unassembled WGS sequence"/>
</dbReference>
<evidence type="ECO:0000256" key="5">
    <source>
        <dbReference type="ARBA" id="ARBA00022692"/>
    </source>
</evidence>
<keyword evidence="8 12" id="KW-0406">Ion transport</keyword>
<protein>
    <submittedName>
        <fullName evidence="14">Uncharacterized protein</fullName>
    </submittedName>
</protein>
<name>A0AAN9ADA5_HALRR</name>
<reference evidence="14 15" key="1">
    <citation type="submission" date="2023-11" db="EMBL/GenBank/DDBJ databases">
        <title>Halocaridina rubra genome assembly.</title>
        <authorList>
            <person name="Smith C."/>
        </authorList>
    </citation>
    <scope>NUCLEOTIDE SEQUENCE [LARGE SCALE GENOMIC DNA]</scope>
    <source>
        <strain evidence="14">EP-1</strain>
        <tissue evidence="14">Whole</tissue>
    </source>
</reference>
<dbReference type="AlphaFoldDB" id="A0AAN9ADA5"/>
<evidence type="ECO:0000256" key="3">
    <source>
        <dbReference type="ARBA" id="ARBA00022448"/>
    </source>
</evidence>
<dbReference type="EMBL" id="JAXCGZ010002518">
    <property type="protein sequence ID" value="KAK7083814.1"/>
    <property type="molecule type" value="Genomic_DNA"/>
</dbReference>
<evidence type="ECO:0000256" key="1">
    <source>
        <dbReference type="ARBA" id="ARBA00004141"/>
    </source>
</evidence>
<keyword evidence="10 12" id="KW-0739">Sodium transport</keyword>
<evidence type="ECO:0000256" key="4">
    <source>
        <dbReference type="ARBA" id="ARBA00022461"/>
    </source>
</evidence>
<evidence type="ECO:0000313" key="14">
    <source>
        <dbReference type="EMBL" id="KAK7083814.1"/>
    </source>
</evidence>
<comment type="similarity">
    <text evidence="2 12">Belongs to the amiloride-sensitive sodium channel (TC 1.A.6) family.</text>
</comment>
<feature type="transmembrane region" description="Helical" evidence="13">
    <location>
        <begin position="441"/>
        <end position="461"/>
    </location>
</feature>
<evidence type="ECO:0000256" key="8">
    <source>
        <dbReference type="ARBA" id="ARBA00023065"/>
    </source>
</evidence>
<feature type="transmembrane region" description="Helical" evidence="13">
    <location>
        <begin position="644"/>
        <end position="666"/>
    </location>
</feature>
<feature type="transmembrane region" description="Helical" evidence="13">
    <location>
        <begin position="598"/>
        <end position="624"/>
    </location>
</feature>